<evidence type="ECO:0000313" key="1">
    <source>
        <dbReference type="EMBL" id="EMJ80703.1"/>
    </source>
</evidence>
<reference evidence="1 2" key="1">
    <citation type="submission" date="2013-01" db="EMBL/GenBank/DDBJ databases">
        <authorList>
            <person name="Harkins D.M."/>
            <person name="Durkin A.S."/>
            <person name="Brinkac L.M."/>
            <person name="Haft D.H."/>
            <person name="Selengut J.D."/>
            <person name="Sanka R."/>
            <person name="DePew J."/>
            <person name="Purushe J."/>
            <person name="Galloway R.L."/>
            <person name="Vinetz J.M."/>
            <person name="Sutton G.G."/>
            <person name="Nierman W.C."/>
            <person name="Fouts D.E."/>
        </authorList>
    </citation>
    <scope>NUCLEOTIDE SEQUENCE [LARGE SCALE GENOMIC DNA]</scope>
    <source>
        <strain evidence="1 2">Sponselee CDC</strain>
    </source>
</reference>
<proteinExistence type="predicted"/>
<comment type="caution">
    <text evidence="1">The sequence shown here is derived from an EMBL/GenBank/DDBJ whole genome shotgun (WGS) entry which is preliminary data.</text>
</comment>
<name>M6BWD1_LEPBO</name>
<accession>M6BWD1</accession>
<dbReference type="AlphaFoldDB" id="M6BWD1"/>
<sequence length="52" mass="6121">MQGSKESRESFFGAEFRPKKKKILPKLRKMTLMSLIWKKAKKKFVLSLYLGS</sequence>
<evidence type="ECO:0000313" key="2">
    <source>
        <dbReference type="Proteomes" id="UP000011873"/>
    </source>
</evidence>
<gene>
    <name evidence="1" type="ORF">LEP1GSC016_3688</name>
</gene>
<dbReference type="PATRIC" id="fig|1218567.3.peg.2617"/>
<protein>
    <submittedName>
        <fullName evidence="1">Uncharacterized protein</fullName>
    </submittedName>
</protein>
<dbReference type="Proteomes" id="UP000011873">
    <property type="component" value="Unassembled WGS sequence"/>
</dbReference>
<organism evidence="1 2">
    <name type="scientific">Leptospira borgpetersenii serovar Hardjo-bovis str. Sponselee</name>
    <dbReference type="NCBI Taxonomy" id="1303729"/>
    <lineage>
        <taxon>Bacteria</taxon>
        <taxon>Pseudomonadati</taxon>
        <taxon>Spirochaetota</taxon>
        <taxon>Spirochaetia</taxon>
        <taxon>Leptospirales</taxon>
        <taxon>Leptospiraceae</taxon>
        <taxon>Leptospira</taxon>
    </lineage>
</organism>
<dbReference type="EMBL" id="ANMU01000104">
    <property type="protein sequence ID" value="EMJ80703.1"/>
    <property type="molecule type" value="Genomic_DNA"/>
</dbReference>